<reference evidence="2 3" key="1">
    <citation type="submission" date="2017-05" db="EMBL/GenBank/DDBJ databases">
        <title>Genome sequence for an aflatoxigenic pathogen of Argentinian peanut, Aspergillus arachidicola.</title>
        <authorList>
            <person name="Moore G."/>
            <person name="Beltz S.B."/>
            <person name="Mack B.M."/>
        </authorList>
    </citation>
    <scope>NUCLEOTIDE SEQUENCE [LARGE SCALE GENOMIC DNA]</scope>
    <source>
        <strain evidence="2 3">CBS 117610</strain>
    </source>
</reference>
<name>A0A2G7FKI0_9EURO</name>
<comment type="caution">
    <text evidence="2">The sequence shown here is derived from an EMBL/GenBank/DDBJ whole genome shotgun (WGS) entry which is preliminary data.</text>
</comment>
<protein>
    <submittedName>
        <fullName evidence="2">Uncharacterized protein</fullName>
    </submittedName>
</protein>
<evidence type="ECO:0000313" key="2">
    <source>
        <dbReference type="EMBL" id="PIG80301.1"/>
    </source>
</evidence>
<gene>
    <name evidence="2" type="ORF">AARAC_009890</name>
</gene>
<dbReference type="EMBL" id="NEXV01000619">
    <property type="protein sequence ID" value="PIG80301.1"/>
    <property type="molecule type" value="Genomic_DNA"/>
</dbReference>
<keyword evidence="3" id="KW-1185">Reference proteome</keyword>
<proteinExistence type="predicted"/>
<evidence type="ECO:0000313" key="3">
    <source>
        <dbReference type="Proteomes" id="UP000231358"/>
    </source>
</evidence>
<accession>A0A2G7FKI0</accession>
<feature type="region of interest" description="Disordered" evidence="1">
    <location>
        <begin position="1"/>
        <end position="27"/>
    </location>
</feature>
<dbReference type="AlphaFoldDB" id="A0A2G7FKI0"/>
<dbReference type="Proteomes" id="UP000231358">
    <property type="component" value="Unassembled WGS sequence"/>
</dbReference>
<sequence length="262" mass="29450">MAHPNKRNNSQTKNGRHAQNRTSPSPDKPWIPLVHTFIKTTFVTSSISLLALVSYQILYGHHIYPTKHSSSFSEVTSIGIADQNCSLPTARYDISTGRAACYPSSGGIWMAELSALELQYLNIDRFNSTERSWDRDEENLFCEQLRPFGGSWYPSHLSDGLWVDGRCSELHKLEPAFSVFRRIGYPEGGGVWVLDRALSTSDTAVRNALSMEERCIVLERLGAIFCRDIKCCSALTDLSKEPPELVEEGMRSRSYQTAKHVS</sequence>
<dbReference type="STRING" id="656916.A0A2G7FKI0"/>
<evidence type="ECO:0000256" key="1">
    <source>
        <dbReference type="SAM" id="MobiDB-lite"/>
    </source>
</evidence>
<organism evidence="2 3">
    <name type="scientific">Aspergillus arachidicola</name>
    <dbReference type="NCBI Taxonomy" id="656916"/>
    <lineage>
        <taxon>Eukaryota</taxon>
        <taxon>Fungi</taxon>
        <taxon>Dikarya</taxon>
        <taxon>Ascomycota</taxon>
        <taxon>Pezizomycotina</taxon>
        <taxon>Eurotiomycetes</taxon>
        <taxon>Eurotiomycetidae</taxon>
        <taxon>Eurotiales</taxon>
        <taxon>Aspergillaceae</taxon>
        <taxon>Aspergillus</taxon>
        <taxon>Aspergillus subgen. Circumdati</taxon>
    </lineage>
</organism>